<accession>A0A2M7W2S4</accession>
<protein>
    <recommendedName>
        <fullName evidence="3">Glycosyl transferase family 1 domain-containing protein</fullName>
    </recommendedName>
</protein>
<evidence type="ECO:0008006" key="3">
    <source>
        <dbReference type="Google" id="ProtNLM"/>
    </source>
</evidence>
<dbReference type="SUPFAM" id="SSF53756">
    <property type="entry name" value="UDP-Glycosyltransferase/glycogen phosphorylase"/>
    <property type="match status" value="1"/>
</dbReference>
<dbReference type="AlphaFoldDB" id="A0A2M7W2S4"/>
<sequence length="396" mass="45208">MNQSLHTVVEYYKKGVAKLKRIAYKTEDPVYNVFHQQYTRNALLSYITSPFKLGISYRHNNTLSVQEIAKILGSLGYNVDVIDYKDQRSYSYEKYDLIIGFGEPFAASYPKNGHAIRVFYGTTMTPAKHNQFAIMQLQAFHKRHHVWLTESARIEEKMFSLQVQAVNAIVMYGNKLVQDSYQEIFSGPIYRLHDINFVFRPTETVTAVKKNWDLARKKFCMFPAAGMIHKGVDIVLDLFSKHLEWELYLGAPITREPRFMAIYQNILSLPNIHFQGFVDMSTPAYWNILDECGFFLSPSAAEGCPTSVVNACTNGKVIPIATSRSGLEPSSYNIPIREITEESLEQAIKTAQTFSNKELETKSLDAHHYYYTAHSKEAYQKELIGALTKILAASKV</sequence>
<organism evidence="1 2">
    <name type="scientific">Candidatus Dojkabacteria bacterium CG_4_10_14_0_2_um_filter_Dojkabacteria_WS6_41_15</name>
    <dbReference type="NCBI Taxonomy" id="2014249"/>
    <lineage>
        <taxon>Bacteria</taxon>
        <taxon>Candidatus Dojkabacteria</taxon>
    </lineage>
</organism>
<dbReference type="Gene3D" id="3.40.50.2000">
    <property type="entry name" value="Glycogen Phosphorylase B"/>
    <property type="match status" value="1"/>
</dbReference>
<dbReference type="Proteomes" id="UP000228952">
    <property type="component" value="Unassembled WGS sequence"/>
</dbReference>
<name>A0A2M7W2S4_9BACT</name>
<evidence type="ECO:0000313" key="2">
    <source>
        <dbReference type="Proteomes" id="UP000228952"/>
    </source>
</evidence>
<dbReference type="EMBL" id="PFQB01000021">
    <property type="protein sequence ID" value="PJA15247.1"/>
    <property type="molecule type" value="Genomic_DNA"/>
</dbReference>
<evidence type="ECO:0000313" key="1">
    <source>
        <dbReference type="EMBL" id="PJA15247.1"/>
    </source>
</evidence>
<gene>
    <name evidence="1" type="ORF">COX64_00905</name>
</gene>
<comment type="caution">
    <text evidence="1">The sequence shown here is derived from an EMBL/GenBank/DDBJ whole genome shotgun (WGS) entry which is preliminary data.</text>
</comment>
<reference evidence="2" key="1">
    <citation type="submission" date="2017-09" db="EMBL/GenBank/DDBJ databases">
        <title>Depth-based differentiation of microbial function through sediment-hosted aquifers and enrichment of novel symbionts in the deep terrestrial subsurface.</title>
        <authorList>
            <person name="Probst A.J."/>
            <person name="Ladd B."/>
            <person name="Jarett J.K."/>
            <person name="Geller-Mcgrath D.E."/>
            <person name="Sieber C.M.K."/>
            <person name="Emerson J.B."/>
            <person name="Anantharaman K."/>
            <person name="Thomas B.C."/>
            <person name="Malmstrom R."/>
            <person name="Stieglmeier M."/>
            <person name="Klingl A."/>
            <person name="Woyke T."/>
            <person name="Ryan C.M."/>
            <person name="Banfield J.F."/>
        </authorList>
    </citation>
    <scope>NUCLEOTIDE SEQUENCE [LARGE SCALE GENOMIC DNA]</scope>
</reference>
<proteinExistence type="predicted"/>